<name>A0A0A9EQZ9_ARUDO</name>
<accession>A0A0A9EQZ9</accession>
<dbReference type="EMBL" id="GBRH01195379">
    <property type="protein sequence ID" value="JAE02517.1"/>
    <property type="molecule type" value="Transcribed_RNA"/>
</dbReference>
<organism evidence="1">
    <name type="scientific">Arundo donax</name>
    <name type="common">Giant reed</name>
    <name type="synonym">Donax arundinaceus</name>
    <dbReference type="NCBI Taxonomy" id="35708"/>
    <lineage>
        <taxon>Eukaryota</taxon>
        <taxon>Viridiplantae</taxon>
        <taxon>Streptophyta</taxon>
        <taxon>Embryophyta</taxon>
        <taxon>Tracheophyta</taxon>
        <taxon>Spermatophyta</taxon>
        <taxon>Magnoliopsida</taxon>
        <taxon>Liliopsida</taxon>
        <taxon>Poales</taxon>
        <taxon>Poaceae</taxon>
        <taxon>PACMAD clade</taxon>
        <taxon>Arundinoideae</taxon>
        <taxon>Arundineae</taxon>
        <taxon>Arundo</taxon>
    </lineage>
</organism>
<reference evidence="1" key="1">
    <citation type="submission" date="2014-09" db="EMBL/GenBank/DDBJ databases">
        <authorList>
            <person name="Magalhaes I.L.F."/>
            <person name="Oliveira U."/>
            <person name="Santos F.R."/>
            <person name="Vidigal T.H.D.A."/>
            <person name="Brescovit A.D."/>
            <person name="Santos A.J."/>
        </authorList>
    </citation>
    <scope>NUCLEOTIDE SEQUENCE</scope>
    <source>
        <tissue evidence="1">Shoot tissue taken approximately 20 cm above the soil surface</tissue>
    </source>
</reference>
<proteinExistence type="predicted"/>
<sequence>MDHYYSSNNVSNELFDSNIISSMYVPWPPCSLQAHPWYKDDELSHLSDEPTIHCPMPWFLKSNTPIAIYAVRYTTSSALRVCCYLARRE</sequence>
<dbReference type="AlphaFoldDB" id="A0A0A9EQZ9"/>
<reference evidence="1" key="2">
    <citation type="journal article" date="2015" name="Data Brief">
        <title>Shoot transcriptome of the giant reed, Arundo donax.</title>
        <authorList>
            <person name="Barrero R.A."/>
            <person name="Guerrero F.D."/>
            <person name="Moolhuijzen P."/>
            <person name="Goolsby J.A."/>
            <person name="Tidwell J."/>
            <person name="Bellgard S.E."/>
            <person name="Bellgard M.I."/>
        </authorList>
    </citation>
    <scope>NUCLEOTIDE SEQUENCE</scope>
    <source>
        <tissue evidence="1">Shoot tissue taken approximately 20 cm above the soil surface</tissue>
    </source>
</reference>
<protein>
    <submittedName>
        <fullName evidence="1">Uncharacterized protein</fullName>
    </submittedName>
</protein>
<evidence type="ECO:0000313" key="1">
    <source>
        <dbReference type="EMBL" id="JAE02517.1"/>
    </source>
</evidence>